<accession>A0A7W7VI11</accession>
<feature type="region of interest" description="Disordered" evidence="4">
    <location>
        <begin position="443"/>
        <end position="506"/>
    </location>
</feature>
<comment type="caution">
    <text evidence="5">The sequence shown here is derived from an EMBL/GenBank/DDBJ whole genome shotgun (WGS) entry which is preliminary data.</text>
</comment>
<gene>
    <name evidence="5" type="ORF">FHR82_006863</name>
</gene>
<feature type="binding site" evidence="3">
    <location>
        <position position="71"/>
    </location>
    <ligand>
        <name>Mg(2+)</name>
        <dbReference type="ChEBI" id="CHEBI:18420"/>
        <label>1</label>
    </ligand>
</feature>
<evidence type="ECO:0000256" key="3">
    <source>
        <dbReference type="PIRSR" id="PIRSR605502-1"/>
    </source>
</evidence>
<feature type="compositionally biased region" description="Basic and acidic residues" evidence="4">
    <location>
        <begin position="491"/>
        <end position="506"/>
    </location>
</feature>
<feature type="binding site" evidence="3">
    <location>
        <position position="329"/>
    </location>
    <ligand>
        <name>Mg(2+)</name>
        <dbReference type="ChEBI" id="CHEBI:18420"/>
        <label>1</label>
    </ligand>
</feature>
<keyword evidence="6" id="KW-1185">Reference proteome</keyword>
<dbReference type="SUPFAM" id="SSF101478">
    <property type="entry name" value="ADP-ribosylglycohydrolase"/>
    <property type="match status" value="1"/>
</dbReference>
<evidence type="ECO:0000256" key="4">
    <source>
        <dbReference type="SAM" id="MobiDB-lite"/>
    </source>
</evidence>
<dbReference type="InterPro" id="IPR036705">
    <property type="entry name" value="Ribosyl_crysJ1_sf"/>
</dbReference>
<feature type="binding site" evidence="3">
    <location>
        <position position="72"/>
    </location>
    <ligand>
        <name>Mg(2+)</name>
        <dbReference type="ChEBI" id="CHEBI:18420"/>
        <label>1</label>
    </ligand>
</feature>
<evidence type="ECO:0000313" key="5">
    <source>
        <dbReference type="EMBL" id="MBB4910605.1"/>
    </source>
</evidence>
<keyword evidence="3" id="KW-0460">Magnesium</keyword>
<dbReference type="InterPro" id="IPR005502">
    <property type="entry name" value="Ribosyl_crysJ1"/>
</dbReference>
<keyword evidence="3" id="KW-0479">Metal-binding</keyword>
<evidence type="ECO:0000313" key="6">
    <source>
        <dbReference type="Proteomes" id="UP000520767"/>
    </source>
</evidence>
<feature type="compositionally biased region" description="Basic and acidic residues" evidence="4">
    <location>
        <begin position="458"/>
        <end position="469"/>
    </location>
</feature>
<sequence length="574" mass="62522">MTQPRRVQQVTLSMLWAAWADALGFISELTDASGLRRRLGGDGELKEPVAWKRRVGGRYGVNMSLPAGTYSDDTQLRLATARALSSKGFDVEAFTAVELTLWPAYALGGGRASKAAAAGFTKANTPWFANFFDGWVNAGGNGAAMRIQPHVWAARRPGDLSYLQDVLLNAITTHGHPRALVGAVLHAVALGQTMAGGGIVPPRYWSDLLEGPRAALSMLEGHEMAASAWIPTWEKTTGSSFRDAWDETIYETRELLDKAEAHVAALADDQTPHGEAYAAMCGQLGLFDDATRGSGTATVVASLALAAAHPRDPRQCALVASRALNTDTDTIASMACALVGAVASEAPPTPVQDHDYLCEQAERLTRLSGRGPVAPTRYPDLLTWQPPRSQLDAVGLVDGQPALAGLALLSPMLDEDTAYSRDAHWGWFRSDLGPTFLLKHRHPSQLRELPSGNRPPRHKPEEKPRHAEQPVDAQNEQLPLIDTDPVQTRPSRYEQLRRRPSKPERHPALIERSASTRVDVDQMLAWVKRENYSEQSIGYAIRRLSRLGTIEQLIAFTAALRVALGTSSQLDEQP</sequence>
<name>A0A7W7VI11_9PSEU</name>
<feature type="binding site" evidence="3">
    <location>
        <position position="330"/>
    </location>
    <ligand>
        <name>Mg(2+)</name>
        <dbReference type="ChEBI" id="CHEBI:18420"/>
        <label>1</label>
    </ligand>
</feature>
<dbReference type="Pfam" id="PF03747">
    <property type="entry name" value="ADP_ribosyl_GH"/>
    <property type="match status" value="1"/>
</dbReference>
<dbReference type="GO" id="GO:0016787">
    <property type="term" value="F:hydrolase activity"/>
    <property type="evidence" value="ECO:0007669"/>
    <property type="project" value="UniProtKB-KW"/>
</dbReference>
<dbReference type="EMBL" id="JACHJQ010000007">
    <property type="protein sequence ID" value="MBB4910605.1"/>
    <property type="molecule type" value="Genomic_DNA"/>
</dbReference>
<dbReference type="Gene3D" id="1.10.4080.10">
    <property type="entry name" value="ADP-ribosylation/Crystallin J1"/>
    <property type="match status" value="1"/>
</dbReference>
<dbReference type="PANTHER" id="PTHR16222">
    <property type="entry name" value="ADP-RIBOSYLGLYCOHYDROLASE"/>
    <property type="match status" value="1"/>
</dbReference>
<feature type="binding site" evidence="3">
    <location>
        <position position="73"/>
    </location>
    <ligand>
        <name>Mg(2+)</name>
        <dbReference type="ChEBI" id="CHEBI:18420"/>
        <label>1</label>
    </ligand>
</feature>
<comment type="cofactor">
    <cofactor evidence="3">
        <name>Mg(2+)</name>
        <dbReference type="ChEBI" id="CHEBI:18420"/>
    </cofactor>
    <text evidence="3">Binds 2 magnesium ions per subunit.</text>
</comment>
<dbReference type="RefSeq" id="WP_184814628.1">
    <property type="nucleotide sequence ID" value="NZ_JACHJQ010000007.1"/>
</dbReference>
<reference evidence="5 6" key="1">
    <citation type="submission" date="2020-08" db="EMBL/GenBank/DDBJ databases">
        <title>Genomic Encyclopedia of Type Strains, Phase III (KMG-III): the genomes of soil and plant-associated and newly described type strains.</title>
        <authorList>
            <person name="Whitman W."/>
        </authorList>
    </citation>
    <scope>NUCLEOTIDE SEQUENCE [LARGE SCALE GENOMIC DNA]</scope>
    <source>
        <strain evidence="5 6">CECT 8960</strain>
    </source>
</reference>
<protein>
    <submittedName>
        <fullName evidence="5">ADP-ribosylglycohydrolase</fullName>
    </submittedName>
</protein>
<organism evidence="5 6">
    <name type="scientific">Actinophytocola algeriensis</name>
    <dbReference type="NCBI Taxonomy" id="1768010"/>
    <lineage>
        <taxon>Bacteria</taxon>
        <taxon>Bacillati</taxon>
        <taxon>Actinomycetota</taxon>
        <taxon>Actinomycetes</taxon>
        <taxon>Pseudonocardiales</taxon>
        <taxon>Pseudonocardiaceae</taxon>
    </lineage>
</organism>
<dbReference type="Proteomes" id="UP000520767">
    <property type="component" value="Unassembled WGS sequence"/>
</dbReference>
<keyword evidence="2 5" id="KW-0378">Hydrolase</keyword>
<dbReference type="GO" id="GO:0046872">
    <property type="term" value="F:metal ion binding"/>
    <property type="evidence" value="ECO:0007669"/>
    <property type="project" value="UniProtKB-KW"/>
</dbReference>
<evidence type="ECO:0000256" key="1">
    <source>
        <dbReference type="ARBA" id="ARBA00010702"/>
    </source>
</evidence>
<dbReference type="PANTHER" id="PTHR16222:SF24">
    <property type="entry name" value="ADP-RIBOSYLHYDROLASE ARH3"/>
    <property type="match status" value="1"/>
</dbReference>
<comment type="similarity">
    <text evidence="1">Belongs to the ADP-ribosylglycohydrolase family.</text>
</comment>
<proteinExistence type="inferred from homology"/>
<evidence type="ECO:0000256" key="2">
    <source>
        <dbReference type="ARBA" id="ARBA00022801"/>
    </source>
</evidence>
<feature type="binding site" evidence="3">
    <location>
        <position position="327"/>
    </location>
    <ligand>
        <name>Mg(2+)</name>
        <dbReference type="ChEBI" id="CHEBI:18420"/>
        <label>1</label>
    </ligand>
</feature>
<dbReference type="AlphaFoldDB" id="A0A7W7VI11"/>
<dbReference type="InterPro" id="IPR050792">
    <property type="entry name" value="ADP-ribosylglycohydrolase"/>
</dbReference>